<dbReference type="InterPro" id="IPR036689">
    <property type="entry name" value="ESAT-6-like_sf"/>
</dbReference>
<protein>
    <submittedName>
        <fullName evidence="1">WXG100 family type VII secretion target</fullName>
    </submittedName>
</protein>
<dbReference type="InterPro" id="IPR010310">
    <property type="entry name" value="T7SS_ESAT-6-like"/>
</dbReference>
<dbReference type="NCBIfam" id="TIGR03930">
    <property type="entry name" value="WXG100_ESAT6"/>
    <property type="match status" value="1"/>
</dbReference>
<accession>A0A4V6Q2T6</accession>
<reference evidence="1 2" key="1">
    <citation type="submission" date="2019-03" db="EMBL/GenBank/DDBJ databases">
        <title>Genomic Encyclopedia of Type Strains, Phase IV (KMG-IV): sequencing the most valuable type-strain genomes for metagenomic binning, comparative biology and taxonomic classification.</title>
        <authorList>
            <person name="Goeker M."/>
        </authorList>
    </citation>
    <scope>NUCLEOTIDE SEQUENCE [LARGE SCALE GENOMIC DNA]</scope>
    <source>
        <strain evidence="1 2">DSM 24455</strain>
    </source>
</reference>
<gene>
    <name evidence="1" type="ORF">EDD71_11521</name>
</gene>
<keyword evidence="2" id="KW-1185">Reference proteome</keyword>
<organism evidence="1 2">
    <name type="scientific">Fonticella tunisiensis</name>
    <dbReference type="NCBI Taxonomy" id="1096341"/>
    <lineage>
        <taxon>Bacteria</taxon>
        <taxon>Bacillati</taxon>
        <taxon>Bacillota</taxon>
        <taxon>Clostridia</taxon>
        <taxon>Eubacteriales</taxon>
        <taxon>Clostridiaceae</taxon>
        <taxon>Fonticella</taxon>
    </lineage>
</organism>
<name>A0A4V6Q2T6_9CLOT</name>
<dbReference type="SUPFAM" id="SSF140453">
    <property type="entry name" value="EsxAB dimer-like"/>
    <property type="match status" value="1"/>
</dbReference>
<dbReference type="RefSeq" id="WP_133628518.1">
    <property type="nucleotide sequence ID" value="NZ_SOAZ01000015.1"/>
</dbReference>
<dbReference type="OrthoDB" id="4978934at2"/>
<comment type="caution">
    <text evidence="1">The sequence shown here is derived from an EMBL/GenBank/DDBJ whole genome shotgun (WGS) entry which is preliminary data.</text>
</comment>
<dbReference type="Proteomes" id="UP000295325">
    <property type="component" value="Unassembled WGS sequence"/>
</dbReference>
<dbReference type="EMBL" id="SOAZ01000015">
    <property type="protein sequence ID" value="TDT51990.1"/>
    <property type="molecule type" value="Genomic_DNA"/>
</dbReference>
<evidence type="ECO:0000313" key="1">
    <source>
        <dbReference type="EMBL" id="TDT51990.1"/>
    </source>
</evidence>
<evidence type="ECO:0000313" key="2">
    <source>
        <dbReference type="Proteomes" id="UP000295325"/>
    </source>
</evidence>
<dbReference type="Pfam" id="PF06013">
    <property type="entry name" value="WXG100"/>
    <property type="match status" value="1"/>
</dbReference>
<dbReference type="AlphaFoldDB" id="A0A4V6Q2T6"/>
<dbReference type="Gene3D" id="1.10.287.850">
    <property type="entry name" value="HP0062-like domain"/>
    <property type="match status" value="1"/>
</dbReference>
<sequence length="88" mass="10330">MADIRVNPDELDRLAGEFQNASQQTQEMVSRLRNAISGVQNTWEGMASKRFFSDYQQWDGQMRRYVELLTSISRDLKNIAENFRRADQ</sequence>
<proteinExistence type="predicted"/>